<reference evidence="1" key="1">
    <citation type="submission" date="2022-06" db="EMBL/GenBank/DDBJ databases">
        <title>Phylogenomic reconstructions and comparative analyses of Kickxellomycotina fungi.</title>
        <authorList>
            <person name="Reynolds N.K."/>
            <person name="Stajich J.E."/>
            <person name="Barry K."/>
            <person name="Grigoriev I.V."/>
            <person name="Crous P."/>
            <person name="Smith M.E."/>
        </authorList>
    </citation>
    <scope>NUCLEOTIDE SEQUENCE</scope>
    <source>
        <strain evidence="1">RSA 2271</strain>
    </source>
</reference>
<comment type="caution">
    <text evidence="1">The sequence shown here is derived from an EMBL/GenBank/DDBJ whole genome shotgun (WGS) entry which is preliminary data.</text>
</comment>
<evidence type="ECO:0000313" key="1">
    <source>
        <dbReference type="EMBL" id="KAJ1679234.1"/>
    </source>
</evidence>
<dbReference type="EMBL" id="JAMZIH010000511">
    <property type="protein sequence ID" value="KAJ1679234.1"/>
    <property type="molecule type" value="Genomic_DNA"/>
</dbReference>
<name>A0ACC1HXX6_9FUNG</name>
<gene>
    <name evidence="1" type="ORF">EV182_002465</name>
</gene>
<keyword evidence="2" id="KW-1185">Reference proteome</keyword>
<organism evidence="1 2">
    <name type="scientific">Spiromyces aspiralis</name>
    <dbReference type="NCBI Taxonomy" id="68401"/>
    <lineage>
        <taxon>Eukaryota</taxon>
        <taxon>Fungi</taxon>
        <taxon>Fungi incertae sedis</taxon>
        <taxon>Zoopagomycota</taxon>
        <taxon>Kickxellomycotina</taxon>
        <taxon>Kickxellomycetes</taxon>
        <taxon>Kickxellales</taxon>
        <taxon>Kickxellaceae</taxon>
        <taxon>Spiromyces</taxon>
    </lineage>
</organism>
<evidence type="ECO:0000313" key="2">
    <source>
        <dbReference type="Proteomes" id="UP001145114"/>
    </source>
</evidence>
<sequence>MNRSTVHGMALGGGGGTSTDTSCSSNGKGVSSHRRNPSLTSRRKAIRPKKLLSAIRDSGEGLNFAPSSPYTPDTAISAMSVATAGSLVRRSRACSRGPKSPQSASASFGPDSRRQSTEDTNIPGEVQWQSKSKRGLYSNLRASVSTRSLPAMQSVSAATADAGHHSPNRSSGFRDDYCPTASSSECTVGNAASQPLSASTRSFGFVRNNSLKEPARKPKRYSRSSNNTSAATTPATATPKSPVGTLTAKDLSQPQPSLSKQLSKPSVQAPQQSTSTAPAVSTTNTTAAVNATSPLLLSGASQYSDLEQFAEGESGNLYSAYSEKTNSKVAIKKIPTSKLERLKKLRSEVALMEGVSCPEIVAFYDGFKVGDNFWVVYEYMDICALADLLGEYPSLILPEPLIAYAAQRLLRALGYLHQKRILHCDVRSDNILINSKGEVKLADFSNSTRLASGGSIQRSSSGAVYWMAPEIPKGQGYSAKSDVWAAGVVIYEMVMGKPPYIEYPELKAVTLIRDNGLAPWESPPFTPSQQLRDFVAKACDVRIQERFTAPQLLDHPFLTSLVTDNCPKDLLNFVAELESMQDGEEEEEEEEEDEGDDKAMLGQGKE</sequence>
<protein>
    <submittedName>
        <fullName evidence="1">Uncharacterized protein</fullName>
    </submittedName>
</protein>
<accession>A0ACC1HXX6</accession>
<dbReference type="Proteomes" id="UP001145114">
    <property type="component" value="Unassembled WGS sequence"/>
</dbReference>
<proteinExistence type="predicted"/>